<evidence type="ECO:0000313" key="4">
    <source>
        <dbReference type="EMBL" id="WZN61032.1"/>
    </source>
</evidence>
<keyword evidence="3" id="KW-0812">Transmembrane</keyword>
<evidence type="ECO:0000313" key="5">
    <source>
        <dbReference type="Proteomes" id="UP001472866"/>
    </source>
</evidence>
<dbReference type="GO" id="GO:0009570">
    <property type="term" value="C:chloroplast stroma"/>
    <property type="evidence" value="ECO:0007669"/>
    <property type="project" value="TreeGrafter"/>
</dbReference>
<dbReference type="InterPro" id="IPR016089">
    <property type="entry name" value="Chalcone_isomerase_bundle_sf"/>
</dbReference>
<feature type="compositionally biased region" description="Polar residues" evidence="2">
    <location>
        <begin position="35"/>
        <end position="53"/>
    </location>
</feature>
<organism evidence="4 5">
    <name type="scientific">Chloropicon roscoffensis</name>
    <dbReference type="NCBI Taxonomy" id="1461544"/>
    <lineage>
        <taxon>Eukaryota</taxon>
        <taxon>Viridiplantae</taxon>
        <taxon>Chlorophyta</taxon>
        <taxon>Chloropicophyceae</taxon>
        <taxon>Chloropicales</taxon>
        <taxon>Chloropicaceae</taxon>
        <taxon>Chloropicon</taxon>
    </lineage>
</organism>
<dbReference type="CDD" id="cd00742">
    <property type="entry name" value="FABP"/>
    <property type="match status" value="1"/>
</dbReference>
<dbReference type="PANTHER" id="PTHR47589">
    <property type="entry name" value="FATTY-ACID-BINDING PROTEIN 1"/>
    <property type="match status" value="1"/>
</dbReference>
<dbReference type="SUPFAM" id="SSF50814">
    <property type="entry name" value="Lipocalins"/>
    <property type="match status" value="1"/>
</dbReference>
<keyword evidence="5" id="KW-1185">Reference proteome</keyword>
<comment type="similarity">
    <text evidence="1">Belongs to the chalcone isomerase family.</text>
</comment>
<reference evidence="4 5" key="1">
    <citation type="submission" date="2024-03" db="EMBL/GenBank/DDBJ databases">
        <title>Complete genome sequence of the green alga Chloropicon roscoffensis RCC1871.</title>
        <authorList>
            <person name="Lemieux C."/>
            <person name="Pombert J.-F."/>
            <person name="Otis C."/>
            <person name="Turmel M."/>
        </authorList>
    </citation>
    <scope>NUCLEOTIDE SEQUENCE [LARGE SCALE GENOMIC DNA]</scope>
    <source>
        <strain evidence="4 5">RCC1871</strain>
    </source>
</reference>
<dbReference type="InterPro" id="IPR044228">
    <property type="entry name" value="FAP1"/>
</dbReference>
<dbReference type="Proteomes" id="UP001472866">
    <property type="component" value="Chromosome 03"/>
</dbReference>
<gene>
    <name evidence="4" type="ORF">HKI87_03g25660</name>
</gene>
<keyword evidence="3" id="KW-1133">Transmembrane helix</keyword>
<keyword evidence="3" id="KW-0472">Membrane</keyword>
<dbReference type="InterPro" id="IPR036298">
    <property type="entry name" value="Chalcone_isomerase_sf"/>
</dbReference>
<feature type="region of interest" description="Disordered" evidence="2">
    <location>
        <begin position="409"/>
        <end position="433"/>
    </location>
</feature>
<dbReference type="GO" id="GO:0006631">
    <property type="term" value="P:fatty acid metabolic process"/>
    <property type="evidence" value="ECO:0007669"/>
    <property type="project" value="TreeGrafter"/>
</dbReference>
<name>A0AAX4P3W8_9CHLO</name>
<dbReference type="AlphaFoldDB" id="A0AAX4P3W8"/>
<dbReference type="PANTHER" id="PTHR47589:SF4">
    <property type="entry name" value="FATTY-ACID-BINDING PROTEIN 1-LIKE"/>
    <property type="match status" value="1"/>
</dbReference>
<protein>
    <recommendedName>
        <fullName evidence="6">Chalcone isomerase domain-containing protein</fullName>
    </recommendedName>
</protein>
<evidence type="ECO:0008006" key="6">
    <source>
        <dbReference type="Google" id="ProtNLM"/>
    </source>
</evidence>
<dbReference type="SUPFAM" id="SSF54626">
    <property type="entry name" value="Chalcone isomerase"/>
    <property type="match status" value="1"/>
</dbReference>
<evidence type="ECO:0000256" key="1">
    <source>
        <dbReference type="ARBA" id="ARBA00007166"/>
    </source>
</evidence>
<dbReference type="Gene3D" id="2.40.128.20">
    <property type="match status" value="1"/>
</dbReference>
<accession>A0AAX4P3W8</accession>
<dbReference type="InterPro" id="IPR016088">
    <property type="entry name" value="Chalcone_isomerase_3-sand"/>
</dbReference>
<evidence type="ECO:0000256" key="2">
    <source>
        <dbReference type="SAM" id="MobiDB-lite"/>
    </source>
</evidence>
<dbReference type="GO" id="GO:0016872">
    <property type="term" value="F:intramolecular lyase activity"/>
    <property type="evidence" value="ECO:0007669"/>
    <property type="project" value="InterPro"/>
</dbReference>
<feature type="compositionally biased region" description="Low complexity" evidence="2">
    <location>
        <begin position="179"/>
        <end position="196"/>
    </location>
</feature>
<dbReference type="InterPro" id="IPR012674">
    <property type="entry name" value="Calycin"/>
</dbReference>
<dbReference type="GO" id="GO:0005504">
    <property type="term" value="F:fatty acid binding"/>
    <property type="evidence" value="ECO:0007669"/>
    <property type="project" value="TreeGrafter"/>
</dbReference>
<evidence type="ECO:0000256" key="3">
    <source>
        <dbReference type="SAM" id="Phobius"/>
    </source>
</evidence>
<feature type="region of interest" description="Disordered" evidence="2">
    <location>
        <begin position="179"/>
        <end position="221"/>
    </location>
</feature>
<dbReference type="EMBL" id="CP151503">
    <property type="protein sequence ID" value="WZN61032.1"/>
    <property type="molecule type" value="Genomic_DNA"/>
</dbReference>
<proteinExistence type="inferred from homology"/>
<feature type="transmembrane region" description="Helical" evidence="3">
    <location>
        <begin position="109"/>
        <end position="130"/>
    </location>
</feature>
<dbReference type="Gene3D" id="1.10.890.20">
    <property type="match status" value="1"/>
</dbReference>
<feature type="region of interest" description="Disordered" evidence="2">
    <location>
        <begin position="21"/>
        <end position="94"/>
    </location>
</feature>
<sequence length="571" mass="60959">MGGTLSCLPCVSAPGAAEKEEALEDFRGGEAPQFTKGTQDSPTRTARTASSPASKKRRRVGGGEISSTPASSRPKPSEPDTTTTTHVPLRPRRMGIGSSLHDVLRDKQITTLAILTSTIVGCVVAVTTMSGFLGSVAYLLLLSIQFTCAALARSVAGNREEEGTPKSVLAGAELAPPATAAATTSSSKDAAVAPAPSSAPKPEPAASKSTEPTALEPRTRHEYPLSIGEEVLCGLGVRQKNVIVATLDIYSCGLYACPSQLGSSGLAKKHEGGPSEGLFADLVRSTTTVGRTIRMVIQFSGLTPKLFLSAFDERLERPMKEKGASEVYEELRKGLGSIALRPGRVILLKMTTDGRLLATSGDEVLADCRSHVLCSAVTDIYLGKATPTPTLKQDCSKRIMPVLQRAAAATSQFEGPRDETEAGPADSSASAKGLSGTWEVDSAENVEEFLVALGISFMVRKIAVYLYTKDAKVIDQQGTAVSFTDFRNRRLGQPVRFEEGEVVRRKDKQGRDLEDVAAWEGEELVVITKGYDDVIRSRYRREGGETMVSETSVKGVTMRRKWKLVSGEDGE</sequence>
<dbReference type="Gene3D" id="3.50.70.10">
    <property type="match status" value="1"/>
</dbReference>